<dbReference type="EMBL" id="JAEPQZ010000022">
    <property type="protein sequence ID" value="KAG2171300.1"/>
    <property type="molecule type" value="Genomic_DNA"/>
</dbReference>
<feature type="transmembrane region" description="Helical" evidence="8">
    <location>
        <begin position="365"/>
        <end position="388"/>
    </location>
</feature>
<dbReference type="PROSITE" id="PS00217">
    <property type="entry name" value="SUGAR_TRANSPORT_2"/>
    <property type="match status" value="1"/>
</dbReference>
<feature type="transmembrane region" description="Helical" evidence="8">
    <location>
        <begin position="144"/>
        <end position="166"/>
    </location>
</feature>
<keyword evidence="11" id="KW-1185">Reference proteome</keyword>
<evidence type="ECO:0000256" key="1">
    <source>
        <dbReference type="ARBA" id="ARBA00004141"/>
    </source>
</evidence>
<evidence type="ECO:0000256" key="6">
    <source>
        <dbReference type="ARBA" id="ARBA00023136"/>
    </source>
</evidence>
<dbReference type="InterPro" id="IPR003663">
    <property type="entry name" value="Sugar/inositol_transpt"/>
</dbReference>
<sequence length="533" mass="59345">MTDSSNVKKTDLPDASQAPEFDFDMLLRDATPKLEKWWWNYPFLLKLNFFLTTGILVQCTNGYDGSLLNGLQSLPQWNNYFGNPSGAALGTLSSGTTFGLIASLIPAAWICDRFGRRWPIIVGSGITIAGAVIQSAAVDFAMFWIGRFIIGFGLGLMQTAAPMLLIETAYPAQRSQVTSLYEISFPLGALIGAWVTYGSYFIQSTWAWRLPSLLQCFTAFIQLFLTYFCPESPRWLVSRGRVEEARALLVKHHGDGDPDSLLVRYEFAEIQEALKNEQIKKTSKWSQWFATKGNRHRLGIICFIPVITQLSGNAIISYYLHLILQNINITGSKDQLEINATLLILELAAAVIVASFCDMTGRRKLFLAGIVGMLASFVPWTALSAIASQDNFKNPALGRGIVAMIYLFEIPYHVIAPISPTYAMEIAPYELRSKASAIYQLMGQIIGLFNNYVNPIALTAITWRYYIVFCCVITLEFVVVYFFFPETKGLSLEEVAIVFEGEDAALGHAHAARARDEESSEKGEHNEKSQTLG</sequence>
<feature type="transmembrane region" description="Helical" evidence="8">
    <location>
        <begin position="87"/>
        <end position="111"/>
    </location>
</feature>
<comment type="caution">
    <text evidence="10">The sequence shown here is derived from an EMBL/GenBank/DDBJ whole genome shotgun (WGS) entry which is preliminary data.</text>
</comment>
<evidence type="ECO:0000256" key="8">
    <source>
        <dbReference type="SAM" id="Phobius"/>
    </source>
</evidence>
<name>A0A8H7PCF9_MORIS</name>
<comment type="similarity">
    <text evidence="2">Belongs to the major facilitator superfamily. Sugar transporter (TC 2.A.1.1) family.</text>
</comment>
<dbReference type="PANTHER" id="PTHR48022:SF24">
    <property type="entry name" value="HEXOSE TRANSPORTER PROTEIN (AFU_ORTHOLOGUE AFUA_8G04480)"/>
    <property type="match status" value="1"/>
</dbReference>
<evidence type="ECO:0000256" key="5">
    <source>
        <dbReference type="ARBA" id="ARBA00022989"/>
    </source>
</evidence>
<dbReference type="InterPro" id="IPR036259">
    <property type="entry name" value="MFS_trans_sf"/>
</dbReference>
<evidence type="ECO:0000256" key="4">
    <source>
        <dbReference type="ARBA" id="ARBA00022692"/>
    </source>
</evidence>
<keyword evidence="5 8" id="KW-1133">Transmembrane helix</keyword>
<feature type="transmembrane region" description="Helical" evidence="8">
    <location>
        <begin position="435"/>
        <end position="453"/>
    </location>
</feature>
<gene>
    <name evidence="10" type="ORF">INT43_002922</name>
</gene>
<dbReference type="GO" id="GO:0005351">
    <property type="term" value="F:carbohydrate:proton symporter activity"/>
    <property type="evidence" value="ECO:0007669"/>
    <property type="project" value="TreeGrafter"/>
</dbReference>
<feature type="transmembrane region" description="Helical" evidence="8">
    <location>
        <begin position="206"/>
        <end position="229"/>
    </location>
</feature>
<dbReference type="InterPro" id="IPR020846">
    <property type="entry name" value="MFS_dom"/>
</dbReference>
<evidence type="ECO:0000313" key="10">
    <source>
        <dbReference type="EMBL" id="KAG2171300.1"/>
    </source>
</evidence>
<evidence type="ECO:0000256" key="7">
    <source>
        <dbReference type="SAM" id="MobiDB-lite"/>
    </source>
</evidence>
<evidence type="ECO:0000259" key="9">
    <source>
        <dbReference type="PROSITE" id="PS50850"/>
    </source>
</evidence>
<feature type="transmembrane region" description="Helical" evidence="8">
    <location>
        <begin position="400"/>
        <end position="423"/>
    </location>
</feature>
<protein>
    <recommendedName>
        <fullName evidence="9">Major facilitator superfamily (MFS) profile domain-containing protein</fullName>
    </recommendedName>
</protein>
<dbReference type="PROSITE" id="PS50850">
    <property type="entry name" value="MFS"/>
    <property type="match status" value="1"/>
</dbReference>
<keyword evidence="3" id="KW-0813">Transport</keyword>
<feature type="transmembrane region" description="Helical" evidence="8">
    <location>
        <begin position="465"/>
        <end position="484"/>
    </location>
</feature>
<dbReference type="GO" id="GO:0016020">
    <property type="term" value="C:membrane"/>
    <property type="evidence" value="ECO:0007669"/>
    <property type="project" value="UniProtKB-SubCell"/>
</dbReference>
<dbReference type="Proteomes" id="UP000654370">
    <property type="component" value="Unassembled WGS sequence"/>
</dbReference>
<dbReference type="AlphaFoldDB" id="A0A8H7PCF9"/>
<feature type="domain" description="Major facilitator superfamily (MFS) profile" evidence="9">
    <location>
        <begin position="50"/>
        <end position="488"/>
    </location>
</feature>
<feature type="transmembrane region" description="Helical" evidence="8">
    <location>
        <begin position="178"/>
        <end position="200"/>
    </location>
</feature>
<comment type="subcellular location">
    <subcellularLocation>
        <location evidence="1">Membrane</location>
        <topology evidence="1">Multi-pass membrane protein</topology>
    </subcellularLocation>
</comment>
<organism evidence="10 11">
    <name type="scientific">Mortierella isabellina</name>
    <name type="common">Filamentous fungus</name>
    <name type="synonym">Umbelopsis isabellina</name>
    <dbReference type="NCBI Taxonomy" id="91625"/>
    <lineage>
        <taxon>Eukaryota</taxon>
        <taxon>Fungi</taxon>
        <taxon>Fungi incertae sedis</taxon>
        <taxon>Mucoromycota</taxon>
        <taxon>Mucoromycotina</taxon>
        <taxon>Umbelopsidomycetes</taxon>
        <taxon>Umbelopsidales</taxon>
        <taxon>Umbelopsidaceae</taxon>
        <taxon>Umbelopsis</taxon>
    </lineage>
</organism>
<dbReference type="InterPro" id="IPR050360">
    <property type="entry name" value="MFS_Sugar_Transporters"/>
</dbReference>
<proteinExistence type="inferred from homology"/>
<dbReference type="InterPro" id="IPR005829">
    <property type="entry name" value="Sugar_transporter_CS"/>
</dbReference>
<feature type="compositionally biased region" description="Basic and acidic residues" evidence="7">
    <location>
        <begin position="513"/>
        <end position="533"/>
    </location>
</feature>
<accession>A0A8H7PCF9</accession>
<feature type="transmembrane region" description="Helical" evidence="8">
    <location>
        <begin position="298"/>
        <end position="320"/>
    </location>
</feature>
<dbReference type="OrthoDB" id="6133115at2759"/>
<feature type="transmembrane region" description="Helical" evidence="8">
    <location>
        <begin position="43"/>
        <end position="63"/>
    </location>
</feature>
<feature type="transmembrane region" description="Helical" evidence="8">
    <location>
        <begin position="340"/>
        <end position="358"/>
    </location>
</feature>
<dbReference type="Gene3D" id="1.20.1250.20">
    <property type="entry name" value="MFS general substrate transporter like domains"/>
    <property type="match status" value="1"/>
</dbReference>
<feature type="transmembrane region" description="Helical" evidence="8">
    <location>
        <begin position="118"/>
        <end position="138"/>
    </location>
</feature>
<evidence type="ECO:0000256" key="2">
    <source>
        <dbReference type="ARBA" id="ARBA00010992"/>
    </source>
</evidence>
<dbReference type="PRINTS" id="PR00171">
    <property type="entry name" value="SUGRTRNSPORT"/>
</dbReference>
<dbReference type="InterPro" id="IPR005828">
    <property type="entry name" value="MFS_sugar_transport-like"/>
</dbReference>
<dbReference type="SUPFAM" id="SSF103473">
    <property type="entry name" value="MFS general substrate transporter"/>
    <property type="match status" value="1"/>
</dbReference>
<evidence type="ECO:0000313" key="11">
    <source>
        <dbReference type="Proteomes" id="UP000654370"/>
    </source>
</evidence>
<dbReference type="Pfam" id="PF00083">
    <property type="entry name" value="Sugar_tr"/>
    <property type="match status" value="1"/>
</dbReference>
<evidence type="ECO:0000256" key="3">
    <source>
        <dbReference type="ARBA" id="ARBA00022448"/>
    </source>
</evidence>
<keyword evidence="4 8" id="KW-0812">Transmembrane</keyword>
<dbReference type="PANTHER" id="PTHR48022">
    <property type="entry name" value="PLASTIDIC GLUCOSE TRANSPORTER 4"/>
    <property type="match status" value="1"/>
</dbReference>
<feature type="region of interest" description="Disordered" evidence="7">
    <location>
        <begin position="509"/>
        <end position="533"/>
    </location>
</feature>
<keyword evidence="6 8" id="KW-0472">Membrane</keyword>
<reference evidence="10" key="1">
    <citation type="submission" date="2020-12" db="EMBL/GenBank/DDBJ databases">
        <title>Metabolic potential, ecology and presence of endohyphal bacteria is reflected in genomic diversity of Mucoromycotina.</title>
        <authorList>
            <person name="Muszewska A."/>
            <person name="Okrasinska A."/>
            <person name="Steczkiewicz K."/>
            <person name="Drgas O."/>
            <person name="Orlowska M."/>
            <person name="Perlinska-Lenart U."/>
            <person name="Aleksandrzak-Piekarczyk T."/>
            <person name="Szatraj K."/>
            <person name="Zielenkiewicz U."/>
            <person name="Pilsyk S."/>
            <person name="Malc E."/>
            <person name="Mieczkowski P."/>
            <person name="Kruszewska J.S."/>
            <person name="Biernat P."/>
            <person name="Pawlowska J."/>
        </authorList>
    </citation>
    <scope>NUCLEOTIDE SEQUENCE</scope>
    <source>
        <strain evidence="10">WA0000067209</strain>
    </source>
</reference>
<dbReference type="FunFam" id="1.20.1250.20:FF:000117">
    <property type="entry name" value="MFS hexose transporter"/>
    <property type="match status" value="1"/>
</dbReference>